<organism evidence="2 3">
    <name type="scientific">Reinekea marinisedimentorum</name>
    <dbReference type="NCBI Taxonomy" id="230495"/>
    <lineage>
        <taxon>Bacteria</taxon>
        <taxon>Pseudomonadati</taxon>
        <taxon>Pseudomonadota</taxon>
        <taxon>Gammaproteobacteria</taxon>
        <taxon>Oceanospirillales</taxon>
        <taxon>Saccharospirillaceae</taxon>
        <taxon>Reinekea</taxon>
    </lineage>
</organism>
<accession>A0A4R3I791</accession>
<dbReference type="RefSeq" id="WP_132701705.1">
    <property type="nucleotide sequence ID" value="NZ_SLZR01000008.1"/>
</dbReference>
<evidence type="ECO:0000313" key="3">
    <source>
        <dbReference type="Proteomes" id="UP000295793"/>
    </source>
</evidence>
<keyword evidence="1" id="KW-0472">Membrane</keyword>
<evidence type="ECO:0000313" key="2">
    <source>
        <dbReference type="EMBL" id="TCS40734.1"/>
    </source>
</evidence>
<dbReference type="InterPro" id="IPR007163">
    <property type="entry name" value="VCA0040-like"/>
</dbReference>
<protein>
    <submittedName>
        <fullName evidence="2">Putative membrane protein</fullName>
    </submittedName>
</protein>
<feature type="transmembrane region" description="Helical" evidence="1">
    <location>
        <begin position="264"/>
        <end position="284"/>
    </location>
</feature>
<feature type="transmembrane region" description="Helical" evidence="1">
    <location>
        <begin position="91"/>
        <end position="114"/>
    </location>
</feature>
<feature type="transmembrane region" description="Helical" evidence="1">
    <location>
        <begin position="68"/>
        <end position="86"/>
    </location>
</feature>
<dbReference type="PANTHER" id="PTHR37308:SF1">
    <property type="entry name" value="POLYPRENYL-PHOSPHATE TRANSPORTER"/>
    <property type="match status" value="1"/>
</dbReference>
<dbReference type="Proteomes" id="UP000295793">
    <property type="component" value="Unassembled WGS sequence"/>
</dbReference>
<dbReference type="EMBL" id="SLZR01000008">
    <property type="protein sequence ID" value="TCS40734.1"/>
    <property type="molecule type" value="Genomic_DNA"/>
</dbReference>
<feature type="transmembrane region" description="Helical" evidence="1">
    <location>
        <begin position="126"/>
        <end position="145"/>
    </location>
</feature>
<keyword evidence="3" id="KW-1185">Reference proteome</keyword>
<feature type="transmembrane region" description="Helical" evidence="1">
    <location>
        <begin position="194"/>
        <end position="214"/>
    </location>
</feature>
<sequence length="289" mass="31100">MRKQAIGWILKGAAMGAADAVPGVSGGTIALITGIYERFIAALAGIRPALLPLVIQGKWKKLWLEVDGNFLLCLGIGILFSLITVLNLLHVLLAVAAPVVWSFFMGVILLSLVHLVREHQWGTKDLLLFASGLAMSVMLVFMTAIDAGSSPLVLFLGGALAISAMLLPGISGSFILLLLGIYPQVVEAVHEKDLMVILWVGLGCVAGILSFSKFLQWLMSRWHDSVLSFMLGVIAGALIKVWPWQGGGSWYGPLSYEVQTGEAAWLLISVLVFLSGCLLTHFLYKRSGV</sequence>
<feature type="transmembrane region" description="Helical" evidence="1">
    <location>
        <begin position="226"/>
        <end position="244"/>
    </location>
</feature>
<dbReference type="OrthoDB" id="9793746at2"/>
<feature type="transmembrane region" description="Helical" evidence="1">
    <location>
        <begin position="152"/>
        <end position="182"/>
    </location>
</feature>
<evidence type="ECO:0000256" key="1">
    <source>
        <dbReference type="SAM" id="Phobius"/>
    </source>
</evidence>
<gene>
    <name evidence="2" type="ORF">BCF53_10891</name>
</gene>
<dbReference type="AlphaFoldDB" id="A0A4R3I791"/>
<dbReference type="PANTHER" id="PTHR37308">
    <property type="entry name" value="INTEGRAL MEMBRANE PROTEIN"/>
    <property type="match status" value="1"/>
</dbReference>
<proteinExistence type="predicted"/>
<keyword evidence="1" id="KW-1133">Transmembrane helix</keyword>
<reference evidence="2 3" key="1">
    <citation type="submission" date="2019-03" db="EMBL/GenBank/DDBJ databases">
        <title>Genomic Encyclopedia of Archaeal and Bacterial Type Strains, Phase II (KMG-II): from individual species to whole genera.</title>
        <authorList>
            <person name="Goeker M."/>
        </authorList>
    </citation>
    <scope>NUCLEOTIDE SEQUENCE [LARGE SCALE GENOMIC DNA]</scope>
    <source>
        <strain evidence="2 3">DSM 15388</strain>
    </source>
</reference>
<keyword evidence="1" id="KW-0812">Transmembrane</keyword>
<dbReference type="Pfam" id="PF04018">
    <property type="entry name" value="VCA0040-like"/>
    <property type="match status" value="1"/>
</dbReference>
<name>A0A4R3I791_9GAMM</name>
<comment type="caution">
    <text evidence="2">The sequence shown here is derived from an EMBL/GenBank/DDBJ whole genome shotgun (WGS) entry which is preliminary data.</text>
</comment>